<keyword evidence="3" id="KW-1185">Reference proteome</keyword>
<dbReference type="EMBL" id="JAWRVI010000526">
    <property type="protein sequence ID" value="KAK4063317.1"/>
    <property type="molecule type" value="Genomic_DNA"/>
</dbReference>
<name>A0ABR0BC27_PURLI</name>
<sequence>MERLTKGWVTHLRKTARQETTARIGCPFCQAEIQPDLDFFKAHVREEHPTLSDDADIEEAFMNVMIQSPQSHPTARSPEATSPGRPTRKRLVPGAPVSLDRADVLDRLEDPEDQSQGYQRRNPRLLPTHLRPQLREDQ</sequence>
<organism evidence="2 3">
    <name type="scientific">Purpureocillium lilacinum</name>
    <name type="common">Paecilomyces lilacinus</name>
    <dbReference type="NCBI Taxonomy" id="33203"/>
    <lineage>
        <taxon>Eukaryota</taxon>
        <taxon>Fungi</taxon>
        <taxon>Dikarya</taxon>
        <taxon>Ascomycota</taxon>
        <taxon>Pezizomycotina</taxon>
        <taxon>Sordariomycetes</taxon>
        <taxon>Hypocreomycetidae</taxon>
        <taxon>Hypocreales</taxon>
        <taxon>Ophiocordycipitaceae</taxon>
        <taxon>Purpureocillium</taxon>
    </lineage>
</organism>
<protein>
    <submittedName>
        <fullName evidence="2">Uncharacterized protein</fullName>
    </submittedName>
</protein>
<evidence type="ECO:0000313" key="2">
    <source>
        <dbReference type="EMBL" id="KAK4063317.1"/>
    </source>
</evidence>
<reference evidence="2 3" key="1">
    <citation type="journal article" date="2024" name="Microbiol. Resour. Announc.">
        <title>Genome annotations for the ascomycete fungi Trichoderma harzianum, Trichoderma aggressivum, and Purpureocillium lilacinum.</title>
        <authorList>
            <person name="Beijen E.P.W."/>
            <person name="Ohm R.A."/>
        </authorList>
    </citation>
    <scope>NUCLEOTIDE SEQUENCE [LARGE SCALE GENOMIC DNA]</scope>
    <source>
        <strain evidence="2 3">CBS 150709</strain>
    </source>
</reference>
<comment type="caution">
    <text evidence="2">The sequence shown here is derived from an EMBL/GenBank/DDBJ whole genome shotgun (WGS) entry which is preliminary data.</text>
</comment>
<accession>A0ABR0BC27</accession>
<feature type="region of interest" description="Disordered" evidence="1">
    <location>
        <begin position="67"/>
        <end position="138"/>
    </location>
</feature>
<evidence type="ECO:0000256" key="1">
    <source>
        <dbReference type="SAM" id="MobiDB-lite"/>
    </source>
</evidence>
<gene>
    <name evidence="2" type="ORF">Purlil1_14173</name>
</gene>
<proteinExistence type="predicted"/>
<evidence type="ECO:0000313" key="3">
    <source>
        <dbReference type="Proteomes" id="UP001287286"/>
    </source>
</evidence>
<dbReference type="Proteomes" id="UP001287286">
    <property type="component" value="Unassembled WGS sequence"/>
</dbReference>